<accession>A0A1U9MKA9</accession>
<sequence length="46" mass="5340">MKVIQLILKSISLFITRHINKESNILDSDVMHIVEYNAYTVLPLII</sequence>
<evidence type="ECO:0000313" key="1">
    <source>
        <dbReference type="EMBL" id="AQT48142.1"/>
    </source>
</evidence>
<proteinExistence type="predicted"/>
<dbReference type="EMBL" id="CP015625">
    <property type="protein sequence ID" value="AQT48142.1"/>
    <property type="molecule type" value="Genomic_DNA"/>
</dbReference>
<protein>
    <submittedName>
        <fullName evidence="1">Uncharacterized protein</fullName>
    </submittedName>
</protein>
<gene>
    <name evidence="1" type="ORF">BBC0122_020490</name>
</gene>
<name>A0A1U9MKA9_9HYPH</name>
<dbReference type="KEGG" id="bapi:BBC0122_020490"/>
<keyword evidence="2" id="KW-1185">Reference proteome</keyword>
<dbReference type="AlphaFoldDB" id="A0A1U9MKA9"/>
<evidence type="ECO:0000313" key="2">
    <source>
        <dbReference type="Proteomes" id="UP000189632"/>
    </source>
</evidence>
<dbReference type="Proteomes" id="UP000189632">
    <property type="component" value="Chromosome"/>
</dbReference>
<organism evidence="1 2">
    <name type="scientific">Bartonella choladocola</name>
    <dbReference type="NCBI Taxonomy" id="2750995"/>
    <lineage>
        <taxon>Bacteria</taxon>
        <taxon>Pseudomonadati</taxon>
        <taxon>Pseudomonadota</taxon>
        <taxon>Alphaproteobacteria</taxon>
        <taxon>Hyphomicrobiales</taxon>
        <taxon>Bartonellaceae</taxon>
        <taxon>Bartonella</taxon>
    </lineage>
</organism>
<reference evidence="1 2" key="1">
    <citation type="submission" date="2016-11" db="EMBL/GenBank/DDBJ databases">
        <title>Comparative genomics of Bartonella apis.</title>
        <authorList>
            <person name="Engel P."/>
        </authorList>
    </citation>
    <scope>NUCLEOTIDE SEQUENCE [LARGE SCALE GENOMIC DNA]</scope>
    <source>
        <strain evidence="1 2">BBC0122</strain>
    </source>
</reference>